<evidence type="ECO:0000256" key="6">
    <source>
        <dbReference type="ARBA" id="ARBA00022967"/>
    </source>
</evidence>
<protein>
    <submittedName>
        <fullName evidence="9">Heme ABC transporter ATP-binding protein CcmA</fullName>
    </submittedName>
</protein>
<evidence type="ECO:0000256" key="5">
    <source>
        <dbReference type="ARBA" id="ARBA00022840"/>
    </source>
</evidence>
<keyword evidence="7" id="KW-0472">Membrane</keyword>
<dbReference type="InterPro" id="IPR005895">
    <property type="entry name" value="ABC_transptr_haem_export_CcmA"/>
</dbReference>
<dbReference type="PROSITE" id="PS00211">
    <property type="entry name" value="ABC_TRANSPORTER_1"/>
    <property type="match status" value="1"/>
</dbReference>
<accession>A0A7G3GBV4</accession>
<keyword evidence="2" id="KW-1003">Cell membrane</keyword>
<dbReference type="InterPro" id="IPR027417">
    <property type="entry name" value="P-loop_NTPase"/>
</dbReference>
<organism evidence="9 10">
    <name type="scientific">Iodobacter fluviatilis</name>
    <dbReference type="NCBI Taxonomy" id="537"/>
    <lineage>
        <taxon>Bacteria</taxon>
        <taxon>Pseudomonadati</taxon>
        <taxon>Pseudomonadota</taxon>
        <taxon>Betaproteobacteria</taxon>
        <taxon>Neisseriales</taxon>
        <taxon>Chitinibacteraceae</taxon>
        <taxon>Iodobacter</taxon>
    </lineage>
</organism>
<feature type="domain" description="ABC transporter" evidence="8">
    <location>
        <begin position="2"/>
        <end position="212"/>
    </location>
</feature>
<dbReference type="AlphaFoldDB" id="A0A7G3GBV4"/>
<dbReference type="RefSeq" id="WP_130107564.1">
    <property type="nucleotide sequence ID" value="NZ_CP025781.1"/>
</dbReference>
<keyword evidence="5 9" id="KW-0067">ATP-binding</keyword>
<proteinExistence type="predicted"/>
<evidence type="ECO:0000256" key="2">
    <source>
        <dbReference type="ARBA" id="ARBA00022475"/>
    </source>
</evidence>
<dbReference type="InterPro" id="IPR003593">
    <property type="entry name" value="AAA+_ATPase"/>
</dbReference>
<evidence type="ECO:0000259" key="8">
    <source>
        <dbReference type="PROSITE" id="PS50893"/>
    </source>
</evidence>
<keyword evidence="4" id="KW-0201">Cytochrome c-type biogenesis</keyword>
<dbReference type="EMBL" id="CP025781">
    <property type="protein sequence ID" value="QBC45050.1"/>
    <property type="molecule type" value="Genomic_DNA"/>
</dbReference>
<dbReference type="GO" id="GO:0016887">
    <property type="term" value="F:ATP hydrolysis activity"/>
    <property type="evidence" value="ECO:0007669"/>
    <property type="project" value="InterPro"/>
</dbReference>
<dbReference type="SUPFAM" id="SSF52540">
    <property type="entry name" value="P-loop containing nucleoside triphosphate hydrolases"/>
    <property type="match status" value="1"/>
</dbReference>
<dbReference type="Gene3D" id="3.40.50.300">
    <property type="entry name" value="P-loop containing nucleotide triphosphate hydrolases"/>
    <property type="match status" value="1"/>
</dbReference>
<evidence type="ECO:0000256" key="1">
    <source>
        <dbReference type="ARBA" id="ARBA00022448"/>
    </source>
</evidence>
<dbReference type="GO" id="GO:0005524">
    <property type="term" value="F:ATP binding"/>
    <property type="evidence" value="ECO:0007669"/>
    <property type="project" value="UniProtKB-KW"/>
</dbReference>
<gene>
    <name evidence="9" type="ORF">C1H71_16905</name>
</gene>
<dbReference type="PANTHER" id="PTHR43499">
    <property type="entry name" value="ABC TRANSPORTER I FAMILY MEMBER 1"/>
    <property type="match status" value="1"/>
</dbReference>
<name>A0A7G3GBV4_9NEIS</name>
<dbReference type="Proteomes" id="UP000515917">
    <property type="component" value="Chromosome"/>
</dbReference>
<reference evidence="9 10" key="1">
    <citation type="submission" date="2018-01" db="EMBL/GenBank/DDBJ databases">
        <title>Genome sequence of Iodobacter sp. strain PCH194 isolated from Indian Trans-Himalaya.</title>
        <authorList>
            <person name="Kumar V."/>
            <person name="Thakur V."/>
            <person name="Kumar S."/>
            <person name="Singh D."/>
        </authorList>
    </citation>
    <scope>NUCLEOTIDE SEQUENCE [LARGE SCALE GENOMIC DNA]</scope>
    <source>
        <strain evidence="9 10">PCH194</strain>
    </source>
</reference>
<dbReference type="Pfam" id="PF00005">
    <property type="entry name" value="ABC_tran"/>
    <property type="match status" value="1"/>
</dbReference>
<dbReference type="GO" id="GO:0022857">
    <property type="term" value="F:transmembrane transporter activity"/>
    <property type="evidence" value="ECO:0007669"/>
    <property type="project" value="InterPro"/>
</dbReference>
<keyword evidence="1" id="KW-0813">Transport</keyword>
<dbReference type="NCBIfam" id="TIGR01189">
    <property type="entry name" value="ccmA"/>
    <property type="match status" value="1"/>
</dbReference>
<dbReference type="SMART" id="SM00382">
    <property type="entry name" value="AAA"/>
    <property type="match status" value="1"/>
</dbReference>
<evidence type="ECO:0000256" key="7">
    <source>
        <dbReference type="ARBA" id="ARBA00023136"/>
    </source>
</evidence>
<evidence type="ECO:0000256" key="3">
    <source>
        <dbReference type="ARBA" id="ARBA00022741"/>
    </source>
</evidence>
<keyword evidence="6" id="KW-1278">Translocase</keyword>
<dbReference type="PROSITE" id="PS50893">
    <property type="entry name" value="ABC_TRANSPORTER_2"/>
    <property type="match status" value="1"/>
</dbReference>
<keyword evidence="3" id="KW-0547">Nucleotide-binding</keyword>
<dbReference type="NCBIfam" id="NF010061">
    <property type="entry name" value="PRK13538.1"/>
    <property type="match status" value="1"/>
</dbReference>
<dbReference type="PANTHER" id="PTHR43499:SF1">
    <property type="entry name" value="ABC TRANSPORTER I FAMILY MEMBER 1"/>
    <property type="match status" value="1"/>
</dbReference>
<dbReference type="InterPro" id="IPR017871">
    <property type="entry name" value="ABC_transporter-like_CS"/>
</dbReference>
<dbReference type="KEGG" id="ifl:C1H71_16905"/>
<dbReference type="GO" id="GO:0017004">
    <property type="term" value="P:cytochrome complex assembly"/>
    <property type="evidence" value="ECO:0007669"/>
    <property type="project" value="UniProtKB-KW"/>
</dbReference>
<evidence type="ECO:0000313" key="10">
    <source>
        <dbReference type="Proteomes" id="UP000515917"/>
    </source>
</evidence>
<dbReference type="InterPro" id="IPR003439">
    <property type="entry name" value="ABC_transporter-like_ATP-bd"/>
</dbReference>
<keyword evidence="10" id="KW-1185">Reference proteome</keyword>
<evidence type="ECO:0000256" key="4">
    <source>
        <dbReference type="ARBA" id="ARBA00022748"/>
    </source>
</evidence>
<sequence>MLSVSGLSALRVDRTLFSKLSFTLNSGQCLHLRGANGAGKTTLLKLLTGLNRPQSGEIYWQQQALPSLGEQYAAALHYLGHKDGLKELLSPYANLRMAAELAGQPLSDEAALQALAKVGLSHQCDLAVRSLSQGQKKRAALAKLLALPRPLWLLDEPFVALDTQAQDQLGGWISQQLSSGGLVILTSHQTLPTAISQVIELDLALSQGSKNE</sequence>
<evidence type="ECO:0000313" key="9">
    <source>
        <dbReference type="EMBL" id="QBC45050.1"/>
    </source>
</evidence>